<proteinExistence type="predicted"/>
<dbReference type="Proteomes" id="UP000799757">
    <property type="component" value="Unassembled WGS sequence"/>
</dbReference>
<reference evidence="1" key="1">
    <citation type="journal article" date="2020" name="Stud. Mycol.">
        <title>101 Dothideomycetes genomes: a test case for predicting lifestyles and emergence of pathogens.</title>
        <authorList>
            <person name="Haridas S."/>
            <person name="Albert R."/>
            <person name="Binder M."/>
            <person name="Bloem J."/>
            <person name="Labutti K."/>
            <person name="Salamov A."/>
            <person name="Andreopoulos B."/>
            <person name="Baker S."/>
            <person name="Barry K."/>
            <person name="Bills G."/>
            <person name="Bluhm B."/>
            <person name="Cannon C."/>
            <person name="Castanera R."/>
            <person name="Culley D."/>
            <person name="Daum C."/>
            <person name="Ezra D."/>
            <person name="Gonzalez J."/>
            <person name="Henrissat B."/>
            <person name="Kuo A."/>
            <person name="Liang C."/>
            <person name="Lipzen A."/>
            <person name="Lutzoni F."/>
            <person name="Magnuson J."/>
            <person name="Mondo S."/>
            <person name="Nolan M."/>
            <person name="Ohm R."/>
            <person name="Pangilinan J."/>
            <person name="Park H.-J."/>
            <person name="Ramirez L."/>
            <person name="Alfaro M."/>
            <person name="Sun H."/>
            <person name="Tritt A."/>
            <person name="Yoshinaga Y."/>
            <person name="Zwiers L.-H."/>
            <person name="Turgeon B."/>
            <person name="Goodwin S."/>
            <person name="Spatafora J."/>
            <person name="Crous P."/>
            <person name="Grigoriev I."/>
        </authorList>
    </citation>
    <scope>NUCLEOTIDE SEQUENCE</scope>
    <source>
        <strain evidence="1">CBS 109.77</strain>
    </source>
</reference>
<gene>
    <name evidence="1" type="ORF">K505DRAFT_415225</name>
</gene>
<accession>A0A6A6XM47</accession>
<dbReference type="OrthoDB" id="3795413at2759"/>
<dbReference type="AlphaFoldDB" id="A0A6A6XM47"/>
<organism evidence="1 2">
    <name type="scientific">Melanomma pulvis-pyrius CBS 109.77</name>
    <dbReference type="NCBI Taxonomy" id="1314802"/>
    <lineage>
        <taxon>Eukaryota</taxon>
        <taxon>Fungi</taxon>
        <taxon>Dikarya</taxon>
        <taxon>Ascomycota</taxon>
        <taxon>Pezizomycotina</taxon>
        <taxon>Dothideomycetes</taxon>
        <taxon>Pleosporomycetidae</taxon>
        <taxon>Pleosporales</taxon>
        <taxon>Melanommataceae</taxon>
        <taxon>Melanomma</taxon>
    </lineage>
</organism>
<name>A0A6A6XM47_9PLEO</name>
<protein>
    <submittedName>
        <fullName evidence="1">Uncharacterized protein</fullName>
    </submittedName>
</protein>
<evidence type="ECO:0000313" key="2">
    <source>
        <dbReference type="Proteomes" id="UP000799757"/>
    </source>
</evidence>
<evidence type="ECO:0000313" key="1">
    <source>
        <dbReference type="EMBL" id="KAF2797193.1"/>
    </source>
</evidence>
<keyword evidence="2" id="KW-1185">Reference proteome</keyword>
<sequence>MDQNAGPALLSGIQDARARLFRAIKEQHAFNEQIKHADIESSQLDTGTTELKNENEAVRKSRDSHERQAAEAAASYGQALCLPFARKFHRTLPREIRDLVYQHHWSGNPCRAVGKRCMSEVTTATSRSCPCFIFVNPDFVSLEIAREAMESFYAVGSETITHAYFDISKFLNTDQLGLGIIRANSIRNVELDVPVDLRTSPCTDPSVSMRPVDDRVFHGTLGDNLDAFRMVKKKAAFSLDVHINGANMTCWELTETMDIVRPIFQHLTQQGSRVRVRVSVWDWHKTLELELTRYYAIDRALWIARLKEDMLKATMGDPFRARIRFKHIDN</sequence>
<dbReference type="EMBL" id="MU001812">
    <property type="protein sequence ID" value="KAF2797193.1"/>
    <property type="molecule type" value="Genomic_DNA"/>
</dbReference>